<dbReference type="Pfam" id="PF00563">
    <property type="entry name" value="EAL"/>
    <property type="match status" value="1"/>
</dbReference>
<accession>A0ABY5I426</accession>
<organism evidence="2 3">
    <name type="scientific">Allocoprobacillus halotolerans</name>
    <dbReference type="NCBI Taxonomy" id="2944914"/>
    <lineage>
        <taxon>Bacteria</taxon>
        <taxon>Bacillati</taxon>
        <taxon>Bacillota</taxon>
        <taxon>Erysipelotrichia</taxon>
        <taxon>Erysipelotrichales</taxon>
        <taxon>Erysipelotrichaceae</taxon>
        <taxon>Allocoprobacillus</taxon>
    </lineage>
</organism>
<name>A0ABY5I426_9FIRM</name>
<dbReference type="SUPFAM" id="SSF141868">
    <property type="entry name" value="EAL domain-like"/>
    <property type="match status" value="1"/>
</dbReference>
<evidence type="ECO:0000313" key="3">
    <source>
        <dbReference type="Proteomes" id="UP001060112"/>
    </source>
</evidence>
<evidence type="ECO:0000259" key="1">
    <source>
        <dbReference type="PROSITE" id="PS50883"/>
    </source>
</evidence>
<dbReference type="Gene3D" id="3.20.20.450">
    <property type="entry name" value="EAL domain"/>
    <property type="match status" value="1"/>
</dbReference>
<reference evidence="2" key="1">
    <citation type="submission" date="2022-07" db="EMBL/GenBank/DDBJ databases">
        <title>Faecal culturing of patients with breast cancer.</title>
        <authorList>
            <person name="Teng N.M.Y."/>
            <person name="Kiu R."/>
            <person name="Evans R."/>
            <person name="Baker D.J."/>
            <person name="Zenner C."/>
            <person name="Robinson S.D."/>
            <person name="Hall L.J."/>
        </authorList>
    </citation>
    <scope>NUCLEOTIDE SEQUENCE</scope>
    <source>
        <strain evidence="2">LH1062</strain>
    </source>
</reference>
<dbReference type="InterPro" id="IPR050706">
    <property type="entry name" value="Cyclic-di-GMP_PDE-like"/>
</dbReference>
<proteinExistence type="predicted"/>
<feature type="domain" description="EAL" evidence="1">
    <location>
        <begin position="1"/>
        <end position="113"/>
    </location>
</feature>
<dbReference type="PANTHER" id="PTHR33121:SF70">
    <property type="entry name" value="SIGNALING PROTEIN YKOW"/>
    <property type="match status" value="1"/>
</dbReference>
<sequence length="113" mass="13213">MKDGTLHSSEALVRWILKDGKVFYPNQFIPLFEESGFCKKLDMYMFEQACMQIRQWLNDGLTPIGISVNQSKLSFYEVDYVERLKALVEKYQIPPHFMTLEILEDLAADNVDE</sequence>
<dbReference type="PROSITE" id="PS50883">
    <property type="entry name" value="EAL"/>
    <property type="match status" value="1"/>
</dbReference>
<dbReference type="InterPro" id="IPR001633">
    <property type="entry name" value="EAL_dom"/>
</dbReference>
<evidence type="ECO:0000313" key="2">
    <source>
        <dbReference type="EMBL" id="UTY39830.1"/>
    </source>
</evidence>
<keyword evidence="3" id="KW-1185">Reference proteome</keyword>
<gene>
    <name evidence="2" type="ORF">NMU03_03195</name>
</gene>
<dbReference type="CDD" id="cd01948">
    <property type="entry name" value="EAL"/>
    <property type="match status" value="1"/>
</dbReference>
<dbReference type="InterPro" id="IPR035919">
    <property type="entry name" value="EAL_sf"/>
</dbReference>
<dbReference type="PANTHER" id="PTHR33121">
    <property type="entry name" value="CYCLIC DI-GMP PHOSPHODIESTERASE PDEF"/>
    <property type="match status" value="1"/>
</dbReference>
<protein>
    <submittedName>
        <fullName evidence="2">EAL domain-containing protein</fullName>
    </submittedName>
</protein>
<dbReference type="Proteomes" id="UP001060112">
    <property type="component" value="Chromosome"/>
</dbReference>
<dbReference type="EMBL" id="CP101620">
    <property type="protein sequence ID" value="UTY39830.1"/>
    <property type="molecule type" value="Genomic_DNA"/>
</dbReference>